<proteinExistence type="predicted"/>
<dbReference type="InterPro" id="IPR011579">
    <property type="entry name" value="ATPase_dom"/>
</dbReference>
<accession>K2G1Y9</accession>
<dbReference type="GO" id="GO:0005524">
    <property type="term" value="F:ATP binding"/>
    <property type="evidence" value="ECO:0007669"/>
    <property type="project" value="InterPro"/>
</dbReference>
<dbReference type="AlphaFoldDB" id="K2G1Y9"/>
<dbReference type="SUPFAM" id="SSF52540">
    <property type="entry name" value="P-loop containing nucleoside triphosphate hydrolases"/>
    <property type="match status" value="1"/>
</dbReference>
<dbReference type="InterPro" id="IPR004256">
    <property type="entry name" value="DUF234"/>
</dbReference>
<dbReference type="PANTHER" id="PTHR34704">
    <property type="entry name" value="ATPASE"/>
    <property type="match status" value="1"/>
</dbReference>
<dbReference type="Gene3D" id="3.40.50.300">
    <property type="entry name" value="P-loop containing nucleotide triphosphate hydrolases"/>
    <property type="match status" value="1"/>
</dbReference>
<name>K2G1Y9_9BACT</name>
<evidence type="ECO:0000259" key="1">
    <source>
        <dbReference type="Pfam" id="PF01637"/>
    </source>
</evidence>
<evidence type="ECO:0008006" key="4">
    <source>
        <dbReference type="Google" id="ProtNLM"/>
    </source>
</evidence>
<dbReference type="Pfam" id="PF01637">
    <property type="entry name" value="ATPase_2"/>
    <property type="match status" value="1"/>
</dbReference>
<dbReference type="PANTHER" id="PTHR34704:SF1">
    <property type="entry name" value="ATPASE"/>
    <property type="match status" value="1"/>
</dbReference>
<feature type="domain" description="DUF234" evidence="2">
    <location>
        <begin position="320"/>
        <end position="410"/>
    </location>
</feature>
<comment type="caution">
    <text evidence="3">The sequence shown here is derived from an EMBL/GenBank/DDBJ whole genome shotgun (WGS) entry which is preliminary data.</text>
</comment>
<dbReference type="Pfam" id="PF03008">
    <property type="entry name" value="DUF234"/>
    <property type="match status" value="1"/>
</dbReference>
<evidence type="ECO:0000259" key="2">
    <source>
        <dbReference type="Pfam" id="PF03008"/>
    </source>
</evidence>
<dbReference type="EMBL" id="AMFJ01000357">
    <property type="protein sequence ID" value="EKE28267.1"/>
    <property type="molecule type" value="Genomic_DNA"/>
</dbReference>
<sequence length="459" mass="56888">MKFYNREKEIEALKGKISWEYFEFIYLLGKRRVWKTALIEHLNQNILDKDFLYIFVERQDLSVFLQKQESYVFQQTGIKYSFGSIEDFLEYFFLQDAFNLIVFDEFQNFEFMDKSIFSMFQKKIDSMQNNSNKKMIVLWSIQSMMVRIFEDIKEPLYKRSTFSILLREFTLSTQKEILSDLFWDAYSNKSLIDLYSIFWWIPYYFKSIERLNLKNYDFKTILKNLFFDDFALLRNEWKEVLIEEFWQKYKRFFAILEAISIGKNKRNEIMDFVWLGTWEIDVYLKELADIYDIIEVSYPILETKKNISTYYIKDNFLNFWFRYVFANKSKIELWLYDQIVDEISENWWNYLWFKFEKFVKEFLIEKNIRKELDYQFTKIWRWEDRLNNEIDLIFTDERDNITFLEIKLNPDRINQAEKNQLDCNINIFLNKNPLFKDKILQKWFAVYDEKELIKIIYYN</sequence>
<feature type="domain" description="ATPase" evidence="1">
    <location>
        <begin position="3"/>
        <end position="198"/>
    </location>
</feature>
<dbReference type="InterPro" id="IPR027417">
    <property type="entry name" value="P-loop_NTPase"/>
</dbReference>
<gene>
    <name evidence="3" type="ORF">ACD_3C00083G0006</name>
</gene>
<organism evidence="3">
    <name type="scientific">uncultured bacterium</name>
    <name type="common">gcode 4</name>
    <dbReference type="NCBI Taxonomy" id="1234023"/>
    <lineage>
        <taxon>Bacteria</taxon>
        <taxon>environmental samples</taxon>
    </lineage>
</organism>
<reference evidence="3" key="1">
    <citation type="journal article" date="2012" name="Science">
        <title>Fermentation, hydrogen, and sulfur metabolism in multiple uncultivated bacterial phyla.</title>
        <authorList>
            <person name="Wrighton K.C."/>
            <person name="Thomas B.C."/>
            <person name="Sharon I."/>
            <person name="Miller C.S."/>
            <person name="Castelle C.J."/>
            <person name="VerBerkmoes N.C."/>
            <person name="Wilkins M.J."/>
            <person name="Hettich R.L."/>
            <person name="Lipton M.S."/>
            <person name="Williams K.H."/>
            <person name="Long P.E."/>
            <person name="Banfield J.F."/>
        </authorList>
    </citation>
    <scope>NUCLEOTIDE SEQUENCE [LARGE SCALE GENOMIC DNA]</scope>
</reference>
<protein>
    <recommendedName>
        <fullName evidence="4">ATPase</fullName>
    </recommendedName>
</protein>
<evidence type="ECO:0000313" key="3">
    <source>
        <dbReference type="EMBL" id="EKE28267.1"/>
    </source>
</evidence>